<dbReference type="EMBL" id="CP077095">
    <property type="protein sequence ID" value="QXI36896.1"/>
    <property type="molecule type" value="Genomic_DNA"/>
</dbReference>
<dbReference type="Proteomes" id="UP000633418">
    <property type="component" value="Chromosome"/>
</dbReference>
<organism evidence="1 2">
    <name type="scientific">Pseudomonas xantholysinigenes</name>
    <dbReference type="NCBI Taxonomy" id="2745490"/>
    <lineage>
        <taxon>Bacteria</taxon>
        <taxon>Pseudomonadati</taxon>
        <taxon>Pseudomonadota</taxon>
        <taxon>Gammaproteobacteria</taxon>
        <taxon>Pseudomonadales</taxon>
        <taxon>Pseudomonadaceae</taxon>
        <taxon>Pseudomonas</taxon>
    </lineage>
</organism>
<reference evidence="1 2" key="1">
    <citation type="journal article" date="2020" name="Microorganisms">
        <title>Reliable Identification of Environmental Pseudomonas Isolates Using the rpoD Gene.</title>
        <authorList>
            <consortium name="The Broad Institute Genome Sequencing Platform"/>
            <person name="Girard L."/>
            <person name="Lood C."/>
            <person name="Rokni-Zadeh H."/>
            <person name="van Noort V."/>
            <person name="Lavigne R."/>
            <person name="De Mot R."/>
        </authorList>
    </citation>
    <scope>NUCLEOTIDE SEQUENCE [LARGE SCALE GENOMIC DNA]</scope>
    <source>
        <strain evidence="1 2">RW9S1A</strain>
    </source>
</reference>
<reference evidence="1 2" key="2">
    <citation type="journal article" date="2021" name="Microorganisms">
        <title>The Ever-Expanding Pseudomonas Genus: Description of 43 New Species and Partition of the Pseudomonas putida Group.</title>
        <authorList>
            <person name="Girard L."/>
            <person name="Lood C."/>
            <person name="Hofte M."/>
            <person name="Vandamme P."/>
            <person name="Rokni-Zadeh H."/>
            <person name="van Noort V."/>
            <person name="Lavigne R."/>
            <person name="De Mot R."/>
        </authorList>
    </citation>
    <scope>NUCLEOTIDE SEQUENCE [LARGE SCALE GENOMIC DNA]</scope>
    <source>
        <strain evidence="1 2">RW9S1A</strain>
    </source>
</reference>
<name>A0A9E6PUV0_9PSED</name>
<keyword evidence="2" id="KW-1185">Reference proteome</keyword>
<proteinExistence type="predicted"/>
<protein>
    <submittedName>
        <fullName evidence="1">Uncharacterized protein</fullName>
    </submittedName>
</protein>
<gene>
    <name evidence="1" type="ORF">HU772_016250</name>
</gene>
<accession>A0A9E6PUV0</accession>
<evidence type="ECO:0000313" key="1">
    <source>
        <dbReference type="EMBL" id="QXI36896.1"/>
    </source>
</evidence>
<sequence>MEHPAHTLATLKVASTSKPLTFQVKRQAQEHFVAPTVLEAANNGNGPLDPSKATSGATVRVKYDPMQTSDTLVVTWSGVNQADSWKSKSENGSTSGHVDFTVPVSVVAASQGKTIEVAYAVVRNGQPNPSVPLKLLVSTLAQQELPTPEVPQAKDGVLDLTAFSGAATVKVLKSTGSVWPLWAEKQTYWIVLEGTQTDGKEYTYYLANKEVLSEAQGRAGLNIELPRTQLERLKHNSTLTVTLKVGYDPSGIENDARVFPVADYTVSSVVKLCEDFTSAPIGSKFPDDVWTKIPSGTSIMPSPGSAPPYPDAQIVDYGGSSALRYVQSYFAKGVLKSSAHMQITMVKSPLKRALKVTTVLNFVTDSGPDRKKTLNIGYSLDGNREAASASLVEGHNEIALILPIGASYWGIGFLIETTDRPEGWIDTSSTIHILSICCEEQ</sequence>
<dbReference type="AlphaFoldDB" id="A0A9E6PUV0"/>
<evidence type="ECO:0000313" key="2">
    <source>
        <dbReference type="Proteomes" id="UP000633418"/>
    </source>
</evidence>
<dbReference type="RefSeq" id="WP_186660549.1">
    <property type="nucleotide sequence ID" value="NZ_CP077095.1"/>
</dbReference>
<dbReference type="KEGG" id="pxn:HU772_016250"/>